<proteinExistence type="inferred from homology"/>
<dbReference type="GO" id="GO:0005634">
    <property type="term" value="C:nucleus"/>
    <property type="evidence" value="ECO:0007669"/>
    <property type="project" value="UniProtKB-SubCell"/>
</dbReference>
<organism evidence="11 13">
    <name type="scientific">Pyrenophora tritici-repentis</name>
    <dbReference type="NCBI Taxonomy" id="45151"/>
    <lineage>
        <taxon>Eukaryota</taxon>
        <taxon>Fungi</taxon>
        <taxon>Dikarya</taxon>
        <taxon>Ascomycota</taxon>
        <taxon>Pezizomycotina</taxon>
        <taxon>Dothideomycetes</taxon>
        <taxon>Pleosporomycetidae</taxon>
        <taxon>Pleosporales</taxon>
        <taxon>Pleosporineae</taxon>
        <taxon>Pleosporaceae</taxon>
        <taxon>Pyrenophora</taxon>
    </lineage>
</organism>
<dbReference type="GO" id="GO:0006508">
    <property type="term" value="P:proteolysis"/>
    <property type="evidence" value="ECO:0007669"/>
    <property type="project" value="UniProtKB-KW"/>
</dbReference>
<dbReference type="Proteomes" id="UP000249757">
    <property type="component" value="Unassembled WGS sequence"/>
</dbReference>
<evidence type="ECO:0000256" key="4">
    <source>
        <dbReference type="ARBA" id="ARBA00022670"/>
    </source>
</evidence>
<dbReference type="EMBL" id="NQIK02000001">
    <property type="protein sequence ID" value="KAF7577416.1"/>
    <property type="molecule type" value="Genomic_DNA"/>
</dbReference>
<feature type="region of interest" description="Disordered" evidence="8">
    <location>
        <begin position="444"/>
        <end position="468"/>
    </location>
</feature>
<dbReference type="SUPFAM" id="SSF54001">
    <property type="entry name" value="Cysteine proteinases"/>
    <property type="match status" value="1"/>
</dbReference>
<dbReference type="GO" id="GO:0005829">
    <property type="term" value="C:cytosol"/>
    <property type="evidence" value="ECO:0007669"/>
    <property type="project" value="TreeGrafter"/>
</dbReference>
<dbReference type="OMA" id="AECGWED"/>
<dbReference type="Proteomes" id="UP000245464">
    <property type="component" value="Chromosome 1"/>
</dbReference>
<reference evidence="13" key="4">
    <citation type="journal article" date="2022" name="Microb. Genom.">
        <title>A global pangenome for the wheat fungal pathogen Pyrenophora tritici-repentis and prediction of effector protein structural homology.</title>
        <authorList>
            <person name="Moolhuijzen P.M."/>
            <person name="See P.T."/>
            <person name="Shi G."/>
            <person name="Powell H.R."/>
            <person name="Cockram J."/>
            <person name="Jorgensen L.N."/>
            <person name="Benslimane H."/>
            <person name="Strelkov S.E."/>
            <person name="Turner J."/>
            <person name="Liu Z."/>
            <person name="Moffat C.S."/>
        </authorList>
    </citation>
    <scope>NUCLEOTIDE SEQUENCE [LARGE SCALE GENOMIC DNA]</scope>
</reference>
<evidence type="ECO:0000256" key="3">
    <source>
        <dbReference type="ARBA" id="ARBA00012759"/>
    </source>
</evidence>
<protein>
    <recommendedName>
        <fullName evidence="3">ubiquitinyl hydrolase 1</fullName>
        <ecNumber evidence="3">3.4.19.12</ecNumber>
    </recommendedName>
</protein>
<evidence type="ECO:0000313" key="12">
    <source>
        <dbReference type="Proteomes" id="UP000245464"/>
    </source>
</evidence>
<dbReference type="InterPro" id="IPR001394">
    <property type="entry name" value="Peptidase_C19_UCH"/>
</dbReference>
<evidence type="ECO:0000313" key="13">
    <source>
        <dbReference type="Proteomes" id="UP000249757"/>
    </source>
</evidence>
<reference evidence="11" key="2">
    <citation type="submission" date="2021-05" db="EMBL/GenBank/DDBJ databases">
        <authorList>
            <person name="Moolhuijzen P.M."/>
            <person name="Moffat C.S."/>
        </authorList>
    </citation>
    <scope>NUCLEOTIDE SEQUENCE</scope>
    <source>
        <strain evidence="11">86-124</strain>
    </source>
</reference>
<comment type="caution">
    <text evidence="11">The sequence shown here is derived from an EMBL/GenBank/DDBJ whole genome shotgun (WGS) entry which is preliminary data.</text>
</comment>
<accession>A0A2W1HR80</accession>
<dbReference type="AlphaFoldDB" id="A0A2W1HR80"/>
<feature type="region of interest" description="Disordered" evidence="8">
    <location>
        <begin position="804"/>
        <end position="871"/>
    </location>
</feature>
<feature type="compositionally biased region" description="Polar residues" evidence="8">
    <location>
        <begin position="658"/>
        <end position="669"/>
    </location>
</feature>
<keyword evidence="5" id="KW-0833">Ubl conjugation pathway</keyword>
<feature type="region of interest" description="Disordered" evidence="8">
    <location>
        <begin position="648"/>
        <end position="776"/>
    </location>
</feature>
<dbReference type="GO" id="GO:0004843">
    <property type="term" value="F:cysteine-type deubiquitinase activity"/>
    <property type="evidence" value="ECO:0007669"/>
    <property type="project" value="UniProtKB-EC"/>
</dbReference>
<evidence type="ECO:0000256" key="6">
    <source>
        <dbReference type="ARBA" id="ARBA00022801"/>
    </source>
</evidence>
<dbReference type="PANTHER" id="PTHR24006:SF722">
    <property type="entry name" value="UBIQUITIN CARBOXYL-TERMINAL HYDROLASE 48"/>
    <property type="match status" value="1"/>
</dbReference>
<feature type="region of interest" description="Disordered" evidence="8">
    <location>
        <begin position="1"/>
        <end position="32"/>
    </location>
</feature>
<evidence type="ECO:0000313" key="11">
    <source>
        <dbReference type="EMBL" id="KAI1513367.1"/>
    </source>
</evidence>
<dbReference type="EMBL" id="NRDI02000009">
    <property type="protein sequence ID" value="KAI1513367.1"/>
    <property type="molecule type" value="Genomic_DNA"/>
</dbReference>
<dbReference type="PANTHER" id="PTHR24006">
    <property type="entry name" value="UBIQUITIN CARBOXYL-TERMINAL HYDROLASE"/>
    <property type="match status" value="1"/>
</dbReference>
<evidence type="ECO:0000256" key="7">
    <source>
        <dbReference type="ARBA" id="ARBA00022807"/>
    </source>
</evidence>
<feature type="compositionally biased region" description="Basic residues" evidence="8">
    <location>
        <begin position="11"/>
        <end position="25"/>
    </location>
</feature>
<keyword evidence="4" id="KW-0645">Protease</keyword>
<evidence type="ECO:0000256" key="2">
    <source>
        <dbReference type="ARBA" id="ARBA00009085"/>
    </source>
</evidence>
<sequence length="871" mass="98091">MNGMSRFLSRREKHHEKRASKHASKQVRPSSFASVNSLSPLLWSPDTAAPERSPVRQRRLSSSIETLYHKLPFVLRTSVEDSLLFLHQKLPSRNYLAPIDIRPSSSNSSDYILLQSRSANTSPELYRIFTSEGPRPPANNEADKKVKMLLSRLQGAGITSMGEQQAEYALAWQPDDLDRAYDLLVLANESFEGELKEYNPNVTMLGAINRNMVTCYLDALLFAMFARLDSFEAMLYDNFEDEPRKKLAAVLRLWVNLLRSGELIKVDLTKHLQDSLAKCGWEDAAQVRQQDASEAFTFITGVLELPLLTLKMDIYHTGREDKEDDHKFVNERLLEVAIPEQEGDSVVTLEDCLETYFNNRIEVKRYLQRQNTIASMRSRDGELVDRDPEKNETFHIETTELDGSMTPLVSTPISLGPTTPLTPVRPVLEGRRRADSIFSQRYARQPESKFDEKKHVEDVLDTSSGGRPRSASLLKKEILMPAWQFFSLIPWYTDNVPRTDAQVAAHFSVKRPVLGICLKRYTMTPNGSPKRLDTYVDIPLDIGLPHFISDDRMKDEGPLFGNFKLVLQSVVCHRGVSVDSGHYIALVRANTPGRPGTSHSEPEEDQDKWLRFDDLSKQRVTEVDIKKALREESPYLLFYQVQPIDEELASRGDPPTYTEAQSQLPSVNPSHEKLASVSSTNSSDTDKIGGSEQANISNERVDVNQADEPLSRNSVSSNRASSVAIEDIDGNLRGRMEPQTPDEQKSSFLTTSRRGSRIWMPGNTKSRSGSPTTETRLSITISRLTGRGSKDKLTMAEAGSANDDTVILSDNTKGVEINQPVQSPAKDRKDSGKIKKEKKDRLRSKSRDPGAALEKGKHKDKNRPDRECVIM</sequence>
<feature type="compositionally biased region" description="Polar residues" evidence="8">
    <location>
        <begin position="763"/>
        <end position="776"/>
    </location>
</feature>
<dbReference type="EC" id="3.4.19.12" evidence="3"/>
<comment type="similarity">
    <text evidence="2">Belongs to the peptidase C19 family.</text>
</comment>
<keyword evidence="6 11" id="KW-0378">Hydrolase</keyword>
<keyword evidence="13" id="KW-1185">Reference proteome</keyword>
<reference evidence="11" key="3">
    <citation type="journal article" date="2022" name="bioRxiv">
        <title>A global pangenome for the wheat fungal pathogen Pyrenophora tritici-repentis and prediction of effector protein structural homology.</title>
        <authorList>
            <person name="Moolhuijzen P."/>
            <person name="See P.T."/>
            <person name="Shi G."/>
            <person name="Powell H.R."/>
            <person name="Cockram J."/>
            <person name="Jorgensen L.N."/>
            <person name="Benslimane H."/>
            <person name="Strelkov S.E."/>
            <person name="Turner J."/>
            <person name="Liu Z."/>
            <person name="Moffat C.S."/>
        </authorList>
    </citation>
    <scope>NUCLEOTIDE SEQUENCE</scope>
    <source>
        <strain evidence="11">86-124</strain>
    </source>
</reference>
<evidence type="ECO:0000256" key="5">
    <source>
        <dbReference type="ARBA" id="ARBA00022786"/>
    </source>
</evidence>
<comment type="catalytic activity">
    <reaction evidence="1">
        <text>Thiol-dependent hydrolysis of ester, thioester, amide, peptide and isopeptide bonds formed by the C-terminal Gly of ubiquitin (a 76-residue protein attached to proteins as an intracellular targeting signal).</text>
        <dbReference type="EC" id="3.4.19.12"/>
    </reaction>
</comment>
<feature type="compositionally biased region" description="Basic and acidic residues" evidence="8">
    <location>
        <begin position="444"/>
        <end position="458"/>
    </location>
</feature>
<dbReference type="Gene3D" id="3.90.70.10">
    <property type="entry name" value="Cysteine proteinases"/>
    <property type="match status" value="2"/>
</dbReference>
<dbReference type="Pfam" id="PF00443">
    <property type="entry name" value="UCH"/>
    <property type="match status" value="1"/>
</dbReference>
<name>A0A2W1HR80_9PLEO</name>
<dbReference type="InterPro" id="IPR050164">
    <property type="entry name" value="Peptidase_C19"/>
</dbReference>
<evidence type="ECO:0000259" key="9">
    <source>
        <dbReference type="PROSITE" id="PS50235"/>
    </source>
</evidence>
<dbReference type="InterPro" id="IPR028889">
    <property type="entry name" value="USP"/>
</dbReference>
<dbReference type="PROSITE" id="PS50235">
    <property type="entry name" value="USP_3"/>
    <property type="match status" value="1"/>
</dbReference>
<evidence type="ECO:0000313" key="10">
    <source>
        <dbReference type="EMBL" id="KAF7577416.1"/>
    </source>
</evidence>
<keyword evidence="7" id="KW-0788">Thiol protease</keyword>
<dbReference type="InterPro" id="IPR038765">
    <property type="entry name" value="Papain-like_cys_pep_sf"/>
</dbReference>
<feature type="domain" description="USP" evidence="9">
    <location>
        <begin position="205"/>
        <end position="642"/>
    </location>
</feature>
<gene>
    <name evidence="11" type="ORF">Ptr86124_007269</name>
    <name evidence="10" type="ORF">PtrM4_016560</name>
</gene>
<dbReference type="GO" id="GO:0016579">
    <property type="term" value="P:protein deubiquitination"/>
    <property type="evidence" value="ECO:0007669"/>
    <property type="project" value="InterPro"/>
</dbReference>
<feature type="compositionally biased region" description="Low complexity" evidence="8">
    <location>
        <begin position="711"/>
        <end position="724"/>
    </location>
</feature>
<feature type="compositionally biased region" description="Basic and acidic residues" evidence="8">
    <location>
        <begin position="825"/>
        <end position="871"/>
    </location>
</feature>
<evidence type="ECO:0000256" key="8">
    <source>
        <dbReference type="SAM" id="MobiDB-lite"/>
    </source>
</evidence>
<dbReference type="OrthoDB" id="6287070at2759"/>
<evidence type="ECO:0000256" key="1">
    <source>
        <dbReference type="ARBA" id="ARBA00000707"/>
    </source>
</evidence>
<reference evidence="10 12" key="1">
    <citation type="journal article" date="2018" name="BMC Genomics">
        <title>Comparative genomics of the wheat fungal pathogen Pyrenophora tritici-repentis reveals chromosomal variations and genome plasticity.</title>
        <authorList>
            <person name="Moolhuijzen P."/>
            <person name="See P.T."/>
            <person name="Hane J.K."/>
            <person name="Shi G."/>
            <person name="Liu Z."/>
            <person name="Oliver R.P."/>
            <person name="Moffat C.S."/>
        </authorList>
    </citation>
    <scope>NUCLEOTIDE SEQUENCE [LARGE SCALE GENOMIC DNA]</scope>
    <source>
        <strain evidence="10">M4</strain>
    </source>
</reference>